<dbReference type="PANTHER" id="PTHR11008:SF41">
    <property type="entry name" value="RE70318P"/>
    <property type="match status" value="1"/>
</dbReference>
<keyword evidence="2" id="KW-1185">Reference proteome</keyword>
<dbReference type="Gene3D" id="3.15.10.30">
    <property type="entry name" value="Haemolymph juvenile hormone binding protein"/>
    <property type="match status" value="2"/>
</dbReference>
<dbReference type="InterPro" id="IPR010562">
    <property type="entry name" value="Haemolymph_juvenile_hormone-bd"/>
</dbReference>
<accession>A0ABN8I2P8</accession>
<organism evidence="1 2">
    <name type="scientific">Iphiclides podalirius</name>
    <name type="common">scarce swallowtail</name>
    <dbReference type="NCBI Taxonomy" id="110791"/>
    <lineage>
        <taxon>Eukaryota</taxon>
        <taxon>Metazoa</taxon>
        <taxon>Ecdysozoa</taxon>
        <taxon>Arthropoda</taxon>
        <taxon>Hexapoda</taxon>
        <taxon>Insecta</taxon>
        <taxon>Pterygota</taxon>
        <taxon>Neoptera</taxon>
        <taxon>Endopterygota</taxon>
        <taxon>Lepidoptera</taxon>
        <taxon>Glossata</taxon>
        <taxon>Ditrysia</taxon>
        <taxon>Papilionoidea</taxon>
        <taxon>Papilionidae</taxon>
        <taxon>Papilioninae</taxon>
        <taxon>Iphiclides</taxon>
    </lineage>
</organism>
<dbReference type="SMART" id="SM00700">
    <property type="entry name" value="JHBP"/>
    <property type="match status" value="1"/>
</dbReference>
<dbReference type="InterPro" id="IPR038606">
    <property type="entry name" value="To_sf"/>
</dbReference>
<dbReference type="PANTHER" id="PTHR11008">
    <property type="entry name" value="PROTEIN TAKEOUT-LIKE PROTEIN"/>
    <property type="match status" value="1"/>
</dbReference>
<sequence>MDDKECILKSAQEAIPIFAAGIPEIGVRELDPIFFKKIDGSTTNLRLILNDVQLKDDTTFEVVCVLNERTKDEKKYLKIKSCTHTYEFKPDAKMHFDNLFPHNKVLAQAAREIIESNPDLIVSELGPAIVKTIIEAIVKNIGNLAENVPLEDLVILD</sequence>
<evidence type="ECO:0000313" key="1">
    <source>
        <dbReference type="EMBL" id="CAH2047402.1"/>
    </source>
</evidence>
<name>A0ABN8I2P8_9NEOP</name>
<reference evidence="1" key="1">
    <citation type="submission" date="2022-03" db="EMBL/GenBank/DDBJ databases">
        <authorList>
            <person name="Martin H S."/>
        </authorList>
    </citation>
    <scope>NUCLEOTIDE SEQUENCE</scope>
</reference>
<gene>
    <name evidence="1" type="ORF">IPOD504_LOCUS5760</name>
</gene>
<dbReference type="Pfam" id="PF06585">
    <property type="entry name" value="JHBP"/>
    <property type="match status" value="1"/>
</dbReference>
<protein>
    <submittedName>
        <fullName evidence="1">Uncharacterized protein</fullName>
    </submittedName>
</protein>
<evidence type="ECO:0000313" key="2">
    <source>
        <dbReference type="Proteomes" id="UP000837857"/>
    </source>
</evidence>
<dbReference type="Proteomes" id="UP000837857">
    <property type="component" value="Chromosome 17"/>
</dbReference>
<feature type="non-terminal residue" evidence="1">
    <location>
        <position position="1"/>
    </location>
</feature>
<dbReference type="EMBL" id="OW152829">
    <property type="protein sequence ID" value="CAH2047402.1"/>
    <property type="molecule type" value="Genomic_DNA"/>
</dbReference>
<proteinExistence type="predicted"/>